<dbReference type="Gene3D" id="1.10.150.250">
    <property type="entry name" value="Flavinator of succinate dehydrogenase"/>
    <property type="match status" value="1"/>
</dbReference>
<evidence type="ECO:0000256" key="4">
    <source>
        <dbReference type="ARBA" id="ARBA00022490"/>
    </source>
</evidence>
<dbReference type="EMBL" id="LR778301">
    <property type="protein sequence ID" value="CAB1369308.1"/>
    <property type="molecule type" value="Genomic_DNA"/>
</dbReference>
<keyword evidence="4" id="KW-0963">Cytoplasm</keyword>
<dbReference type="InterPro" id="IPR050531">
    <property type="entry name" value="SdhE_FAD_assembly_factor"/>
</dbReference>
<sequence length="82" mass="9859">MNQDRSARLGRLRWHCRRALLELDLVFQRFWQQVGDDLDERTEAALTRLLVLEDHDLWELVSGRADTNDLELKQMVERLRQV</sequence>
<keyword evidence="5" id="KW-0143">Chaperone</keyword>
<dbReference type="GO" id="GO:0005737">
    <property type="term" value="C:cytoplasm"/>
    <property type="evidence" value="ECO:0007669"/>
    <property type="project" value="UniProtKB-SubCell"/>
</dbReference>
<organism evidence="6 7">
    <name type="scientific">Denitratisoma oestradiolicum</name>
    <dbReference type="NCBI Taxonomy" id="311182"/>
    <lineage>
        <taxon>Bacteria</taxon>
        <taxon>Pseudomonadati</taxon>
        <taxon>Pseudomonadota</taxon>
        <taxon>Betaproteobacteria</taxon>
        <taxon>Nitrosomonadales</taxon>
        <taxon>Sterolibacteriaceae</taxon>
        <taxon>Denitratisoma</taxon>
    </lineage>
</organism>
<dbReference type="SUPFAM" id="SSF109910">
    <property type="entry name" value="YgfY-like"/>
    <property type="match status" value="1"/>
</dbReference>
<dbReference type="PANTHER" id="PTHR39585:SF1">
    <property type="entry name" value="FAD ASSEMBLY FACTOR SDHE"/>
    <property type="match status" value="1"/>
</dbReference>
<evidence type="ECO:0000313" key="6">
    <source>
        <dbReference type="EMBL" id="CAB1369308.1"/>
    </source>
</evidence>
<evidence type="ECO:0000256" key="1">
    <source>
        <dbReference type="ARBA" id="ARBA00004496"/>
    </source>
</evidence>
<gene>
    <name evidence="6" type="ORF">DENOEST_2143</name>
</gene>
<accession>A0A6S6YNG6</accession>
<comment type="subcellular location">
    <subcellularLocation>
        <location evidence="1">Cytoplasm</location>
    </subcellularLocation>
</comment>
<evidence type="ECO:0000313" key="7">
    <source>
        <dbReference type="Proteomes" id="UP000515733"/>
    </source>
</evidence>
<name>A0A6S6YNG6_9PROT</name>
<reference evidence="6 7" key="1">
    <citation type="submission" date="2020-03" db="EMBL/GenBank/DDBJ databases">
        <authorList>
            <consortium name="Genoscope - CEA"/>
            <person name="William W."/>
        </authorList>
    </citation>
    <scope>NUCLEOTIDE SEQUENCE [LARGE SCALE GENOMIC DNA]</scope>
    <source>
        <strain evidence="7">DSM 16959</strain>
    </source>
</reference>
<evidence type="ECO:0000256" key="2">
    <source>
        <dbReference type="ARBA" id="ARBA00008571"/>
    </source>
</evidence>
<dbReference type="RefSeq" id="WP_197970582.1">
    <property type="nucleotide sequence ID" value="NZ_LR778301.1"/>
</dbReference>
<dbReference type="PANTHER" id="PTHR39585">
    <property type="entry name" value="FAD ASSEMBLY FACTOR SDHE"/>
    <property type="match status" value="1"/>
</dbReference>
<dbReference type="KEGG" id="doe:DENOEST_2143"/>
<comment type="similarity">
    <text evidence="2">Belongs to the SdhE FAD assembly factor family.</text>
</comment>
<dbReference type="AlphaFoldDB" id="A0A6S6YNG6"/>
<dbReference type="InterPro" id="IPR005631">
    <property type="entry name" value="SDH"/>
</dbReference>
<keyword evidence="7" id="KW-1185">Reference proteome</keyword>
<dbReference type="GO" id="GO:0006105">
    <property type="term" value="P:succinate metabolic process"/>
    <property type="evidence" value="ECO:0007669"/>
    <property type="project" value="TreeGrafter"/>
</dbReference>
<evidence type="ECO:0000256" key="3">
    <source>
        <dbReference type="ARBA" id="ARBA00019418"/>
    </source>
</evidence>
<evidence type="ECO:0000256" key="5">
    <source>
        <dbReference type="ARBA" id="ARBA00023186"/>
    </source>
</evidence>
<dbReference type="Pfam" id="PF03937">
    <property type="entry name" value="Sdh5"/>
    <property type="match status" value="1"/>
</dbReference>
<proteinExistence type="inferred from homology"/>
<dbReference type="Proteomes" id="UP000515733">
    <property type="component" value="Chromosome"/>
</dbReference>
<protein>
    <recommendedName>
        <fullName evidence="3">FAD assembly factor SdhE</fullName>
    </recommendedName>
</protein>
<dbReference type="InterPro" id="IPR036714">
    <property type="entry name" value="SDH_sf"/>
</dbReference>